<dbReference type="Gene3D" id="1.25.40.10">
    <property type="entry name" value="Tetratricopeptide repeat domain"/>
    <property type="match status" value="1"/>
</dbReference>
<evidence type="ECO:0000256" key="4">
    <source>
        <dbReference type="ARBA" id="ARBA00022801"/>
    </source>
</evidence>
<keyword evidence="6 7" id="KW-0472">Membrane</keyword>
<feature type="transmembrane region" description="Helical" evidence="7">
    <location>
        <begin position="374"/>
        <end position="392"/>
    </location>
</feature>
<feature type="transmembrane region" description="Helical" evidence="7">
    <location>
        <begin position="237"/>
        <end position="257"/>
    </location>
</feature>
<feature type="transmembrane region" description="Helical" evidence="7">
    <location>
        <begin position="183"/>
        <end position="204"/>
    </location>
</feature>
<evidence type="ECO:0000256" key="7">
    <source>
        <dbReference type="SAM" id="Phobius"/>
    </source>
</evidence>
<evidence type="ECO:0000256" key="6">
    <source>
        <dbReference type="ARBA" id="ARBA00023136"/>
    </source>
</evidence>
<evidence type="ECO:0000256" key="1">
    <source>
        <dbReference type="ARBA" id="ARBA00004141"/>
    </source>
</evidence>
<feature type="transmembrane region" description="Helical" evidence="7">
    <location>
        <begin position="269"/>
        <end position="287"/>
    </location>
</feature>
<dbReference type="SUPFAM" id="SSF144091">
    <property type="entry name" value="Rhomboid-like"/>
    <property type="match status" value="1"/>
</dbReference>
<name>A0ABM7TA96_9CLOT</name>
<dbReference type="InterPro" id="IPR050925">
    <property type="entry name" value="Rhomboid_protease_S54"/>
</dbReference>
<dbReference type="EMBL" id="AP024849">
    <property type="protein sequence ID" value="BCZ45882.1"/>
    <property type="molecule type" value="Genomic_DNA"/>
</dbReference>
<evidence type="ECO:0000256" key="2">
    <source>
        <dbReference type="ARBA" id="ARBA00009045"/>
    </source>
</evidence>
<feature type="transmembrane region" description="Helical" evidence="7">
    <location>
        <begin position="320"/>
        <end position="338"/>
    </location>
</feature>
<keyword evidence="4" id="KW-0378">Hydrolase</keyword>
<proteinExistence type="inferred from homology"/>
<gene>
    <name evidence="9" type="ORF">psyc5s11_19490</name>
</gene>
<feature type="transmembrane region" description="Helical" evidence="7">
    <location>
        <begin position="344"/>
        <end position="362"/>
    </location>
</feature>
<reference evidence="10" key="1">
    <citation type="submission" date="2021-07" db="EMBL/GenBank/DDBJ databases">
        <title>Complete genome sequencing of a Clostridium isolate.</title>
        <authorList>
            <person name="Ueki A."/>
            <person name="Tonouchi A."/>
        </authorList>
    </citation>
    <scope>NUCLEOTIDE SEQUENCE [LARGE SCALE GENOMIC DNA]</scope>
    <source>
        <strain evidence="10">C5S11</strain>
    </source>
</reference>
<sequence>MYKDNIEAMMMSFTKYKDFMPLYDEENKIKIDEKNNIMIKDYFGTIIFLKLINGDLISEEEIKQHFIDVKESLLSSKKNTVVYSFEIFIFEKDPQIEKIKIIDENQVNKVTGRKYLRSMVVNLEEQSVMSHFKTKRDEFGIKGHLKKYFSEYKKSDNSYVNFEEIVEKKKMESRIEFKTKKPIITYILVALNILIFALMGLYSWKSDIDYNTLLLNFGSKENAHILQGEYWRFITPIFLHVNIIHVALNCYSLYLIGILAERILGKTKFIAIYLAAGILGNIFSFTFNSNPGAGASGAIFGLFGAVLFICIENPALFKSGLGYNIVAVIFINLFYGFTKSGIDNFAHLGGLIGGFTLAGIFNESKKRLWYLNKYIYLVLAIIITSSTVLWGFNNTQSKTIRLVTQLEQDNKAQNWKEAEKNAKEILELNPSEQIKTYTLKCIVNSDIFLKKYDDAVKYSNDLEELDPKDGHYFLGIVYYNMKKFDLAKGEILKAKSLGANYTNMDAILKSIASLN</sequence>
<dbReference type="InterPro" id="IPR035952">
    <property type="entry name" value="Rhomboid-like_sf"/>
</dbReference>
<feature type="transmembrane region" description="Helical" evidence="7">
    <location>
        <begin position="293"/>
        <end position="311"/>
    </location>
</feature>
<evidence type="ECO:0000313" key="10">
    <source>
        <dbReference type="Proteomes" id="UP000824633"/>
    </source>
</evidence>
<feature type="domain" description="Peptidase S54 rhomboid" evidence="8">
    <location>
        <begin position="228"/>
        <end position="360"/>
    </location>
</feature>
<protein>
    <recommendedName>
        <fullName evidence="8">Peptidase S54 rhomboid domain-containing protein</fullName>
    </recommendedName>
</protein>
<comment type="similarity">
    <text evidence="2">Belongs to the peptidase S54 family.</text>
</comment>
<dbReference type="PANTHER" id="PTHR43731">
    <property type="entry name" value="RHOMBOID PROTEASE"/>
    <property type="match status" value="1"/>
</dbReference>
<dbReference type="Proteomes" id="UP000824633">
    <property type="component" value="Chromosome"/>
</dbReference>
<evidence type="ECO:0000313" key="9">
    <source>
        <dbReference type="EMBL" id="BCZ45882.1"/>
    </source>
</evidence>
<evidence type="ECO:0000256" key="3">
    <source>
        <dbReference type="ARBA" id="ARBA00022692"/>
    </source>
</evidence>
<keyword evidence="3 7" id="KW-0812">Transmembrane</keyword>
<evidence type="ECO:0000256" key="5">
    <source>
        <dbReference type="ARBA" id="ARBA00022989"/>
    </source>
</evidence>
<keyword evidence="10" id="KW-1185">Reference proteome</keyword>
<dbReference type="SUPFAM" id="SSF48452">
    <property type="entry name" value="TPR-like"/>
    <property type="match status" value="1"/>
</dbReference>
<keyword evidence="5 7" id="KW-1133">Transmembrane helix</keyword>
<dbReference type="PANTHER" id="PTHR43731:SF14">
    <property type="entry name" value="PRESENILIN-ASSOCIATED RHOMBOID-LIKE PROTEIN, MITOCHONDRIAL"/>
    <property type="match status" value="1"/>
</dbReference>
<dbReference type="InterPro" id="IPR011990">
    <property type="entry name" value="TPR-like_helical_dom_sf"/>
</dbReference>
<dbReference type="Pfam" id="PF01694">
    <property type="entry name" value="Rhomboid"/>
    <property type="match status" value="1"/>
</dbReference>
<evidence type="ECO:0000259" key="8">
    <source>
        <dbReference type="Pfam" id="PF01694"/>
    </source>
</evidence>
<dbReference type="InterPro" id="IPR022764">
    <property type="entry name" value="Peptidase_S54_rhomboid_dom"/>
</dbReference>
<comment type="subcellular location">
    <subcellularLocation>
        <location evidence="1">Membrane</location>
        <topology evidence="1">Multi-pass membrane protein</topology>
    </subcellularLocation>
</comment>
<dbReference type="Gene3D" id="1.20.1540.10">
    <property type="entry name" value="Rhomboid-like"/>
    <property type="match status" value="1"/>
</dbReference>
<accession>A0ABM7TA96</accession>
<organism evidence="9 10">
    <name type="scientific">Clostridium gelidum</name>
    <dbReference type="NCBI Taxonomy" id="704125"/>
    <lineage>
        <taxon>Bacteria</taxon>
        <taxon>Bacillati</taxon>
        <taxon>Bacillota</taxon>
        <taxon>Clostridia</taxon>
        <taxon>Eubacteriales</taxon>
        <taxon>Clostridiaceae</taxon>
        <taxon>Clostridium</taxon>
    </lineage>
</organism>
<dbReference type="RefSeq" id="WP_224037423.1">
    <property type="nucleotide sequence ID" value="NZ_AP024849.1"/>
</dbReference>